<evidence type="ECO:0000313" key="3">
    <source>
        <dbReference type="Proteomes" id="UP000484842"/>
    </source>
</evidence>
<protein>
    <submittedName>
        <fullName evidence="2">Uncharacterized protein</fullName>
    </submittedName>
</protein>
<keyword evidence="1" id="KW-1133">Transmembrane helix</keyword>
<accession>A0A7X1NUY7</accession>
<name>A0A7X1NUY7_9DEIO</name>
<dbReference type="RefSeq" id="WP_152869189.1">
    <property type="nucleotide sequence ID" value="NZ_WBSL01000001.1"/>
</dbReference>
<evidence type="ECO:0000313" key="2">
    <source>
        <dbReference type="EMBL" id="MPY65916.1"/>
    </source>
</evidence>
<keyword evidence="1" id="KW-0472">Membrane</keyword>
<evidence type="ECO:0000256" key="1">
    <source>
        <dbReference type="SAM" id="Phobius"/>
    </source>
</evidence>
<sequence>MLPGLLLVMLAFLNVGGLIALVLQLGRGEWVAALGSLAFVVLFDLLGIWLLREARGGGE</sequence>
<reference evidence="2 3" key="1">
    <citation type="submission" date="2019-10" db="EMBL/GenBank/DDBJ databases">
        <title>Deinococcus sp. isolated from soil.</title>
        <authorList>
            <person name="Li Y."/>
            <person name="Wang J."/>
        </authorList>
    </citation>
    <scope>NUCLEOTIDE SEQUENCE [LARGE SCALE GENOMIC DNA]</scope>
    <source>
        <strain evidence="2 3">SDU3-2</strain>
    </source>
</reference>
<dbReference type="AlphaFoldDB" id="A0A7X1NUY7"/>
<keyword evidence="1" id="KW-0812">Transmembrane</keyword>
<comment type="caution">
    <text evidence="2">The sequence shown here is derived from an EMBL/GenBank/DDBJ whole genome shotgun (WGS) entry which is preliminary data.</text>
</comment>
<dbReference type="Proteomes" id="UP000484842">
    <property type="component" value="Unassembled WGS sequence"/>
</dbReference>
<proteinExistence type="predicted"/>
<organism evidence="2 3">
    <name type="scientific">Deinococcus terrestris</name>
    <dbReference type="NCBI Taxonomy" id="2651870"/>
    <lineage>
        <taxon>Bacteria</taxon>
        <taxon>Thermotogati</taxon>
        <taxon>Deinococcota</taxon>
        <taxon>Deinococci</taxon>
        <taxon>Deinococcales</taxon>
        <taxon>Deinococcaceae</taxon>
        <taxon>Deinococcus</taxon>
    </lineage>
</organism>
<dbReference type="EMBL" id="WBSL01000001">
    <property type="protein sequence ID" value="MPY65916.1"/>
    <property type="molecule type" value="Genomic_DNA"/>
</dbReference>
<feature type="transmembrane region" description="Helical" evidence="1">
    <location>
        <begin position="30"/>
        <end position="51"/>
    </location>
</feature>
<gene>
    <name evidence="2" type="ORF">F8S09_04285</name>
</gene>
<keyword evidence="3" id="KW-1185">Reference proteome</keyword>